<dbReference type="VEuPathDB" id="FungiDB:H257_01568"/>
<dbReference type="Pfam" id="PF22785">
    <property type="entry name" value="Tc-R-P"/>
    <property type="match status" value="1"/>
</dbReference>
<dbReference type="AlphaFoldDB" id="W4H9N6"/>
<dbReference type="RefSeq" id="XP_009823139.1">
    <property type="nucleotide sequence ID" value="XM_009824837.1"/>
</dbReference>
<sequence length="265" mass="30030">MLHQRPQTPYGECCRALGHSFRPIPWSLRTSCQPSIRQASPSALSRRRIWLMHVWDNRIRLCLCSRKSTRFDAAAYDHLAQLEHGDMTWIVPGKVLAFSGPLMERREFAPTKVTMLAQDYAKVFNTMGVSCVVRLNEQCYDRKKFVHAGLNHVELIFPDGSTPADSILDSFLNLCERERGAVAVHCKAGLGRTGTVIAAYIIKHYRFTATEAIAWCRLCRPGCIVGPQQHFLAYKQASLWATPLPSNHQPPPKLKPQLQTRKSFT</sequence>
<evidence type="ECO:0000256" key="5">
    <source>
        <dbReference type="SAM" id="MobiDB-lite"/>
    </source>
</evidence>
<dbReference type="SMART" id="SM00404">
    <property type="entry name" value="PTPc_motif"/>
    <property type="match status" value="1"/>
</dbReference>
<dbReference type="EMBL" id="KI913115">
    <property type="protein sequence ID" value="ETV88276.1"/>
    <property type="molecule type" value="Genomic_DNA"/>
</dbReference>
<comment type="similarity">
    <text evidence="1">Belongs to the protein-tyrosine phosphatase family. Non-receptor class CDC14 subfamily.</text>
</comment>
<evidence type="ECO:0000256" key="3">
    <source>
        <dbReference type="ARBA" id="ARBA00022801"/>
    </source>
</evidence>
<dbReference type="Gene3D" id="3.90.190.10">
    <property type="entry name" value="Protein tyrosine phosphatase superfamily"/>
    <property type="match status" value="1"/>
</dbReference>
<keyword evidence="3" id="KW-0378">Hydrolase</keyword>
<accession>W4H9N6</accession>
<protein>
    <recommendedName>
        <fullName evidence="2">protein-tyrosine-phosphatase</fullName>
        <ecNumber evidence="2">3.1.3.48</ecNumber>
    </recommendedName>
</protein>
<dbReference type="InterPro" id="IPR020422">
    <property type="entry name" value="TYR_PHOSPHATASE_DUAL_dom"/>
</dbReference>
<dbReference type="InterPro" id="IPR016130">
    <property type="entry name" value="Tyr_Pase_AS"/>
</dbReference>
<gene>
    <name evidence="8" type="ORF">H257_01568</name>
</gene>
<dbReference type="InterPro" id="IPR050561">
    <property type="entry name" value="PTP"/>
</dbReference>
<dbReference type="SMART" id="SM00195">
    <property type="entry name" value="DSPc"/>
    <property type="match status" value="1"/>
</dbReference>
<dbReference type="PANTHER" id="PTHR23339">
    <property type="entry name" value="TYROSINE SPECIFIC PROTEIN PHOSPHATASE AND DUAL SPECIFICITY PROTEIN PHOSPHATASE"/>
    <property type="match status" value="1"/>
</dbReference>
<dbReference type="STRING" id="112090.W4H9N6"/>
<dbReference type="InterPro" id="IPR044506">
    <property type="entry name" value="CDC14_C"/>
</dbReference>
<feature type="region of interest" description="Disordered" evidence="5">
    <location>
        <begin position="245"/>
        <end position="265"/>
    </location>
</feature>
<feature type="domain" description="Tyrosine-protein phosphatase" evidence="6">
    <location>
        <begin position="86"/>
        <end position="246"/>
    </location>
</feature>
<dbReference type="InterPro" id="IPR003595">
    <property type="entry name" value="Tyr_Pase_cat"/>
</dbReference>
<dbReference type="InterPro" id="IPR000387">
    <property type="entry name" value="Tyr_Pase_dom"/>
</dbReference>
<evidence type="ECO:0000259" key="7">
    <source>
        <dbReference type="PROSITE" id="PS50056"/>
    </source>
</evidence>
<evidence type="ECO:0000256" key="1">
    <source>
        <dbReference type="ARBA" id="ARBA00007315"/>
    </source>
</evidence>
<dbReference type="FunFam" id="3.90.190.10:FF:000006">
    <property type="entry name" value="Dual specificity protein phosphatase CDC14B"/>
    <property type="match status" value="1"/>
</dbReference>
<dbReference type="InterPro" id="IPR029021">
    <property type="entry name" value="Prot-tyrosine_phosphatase-like"/>
</dbReference>
<feature type="domain" description="Tyrosine specific protein phosphatases" evidence="7">
    <location>
        <begin position="169"/>
        <end position="231"/>
    </location>
</feature>
<evidence type="ECO:0000256" key="4">
    <source>
        <dbReference type="ARBA" id="ARBA00022912"/>
    </source>
</evidence>
<keyword evidence="4" id="KW-0904">Protein phosphatase</keyword>
<dbReference type="GO" id="GO:0004725">
    <property type="term" value="F:protein tyrosine phosphatase activity"/>
    <property type="evidence" value="ECO:0007669"/>
    <property type="project" value="UniProtKB-EC"/>
</dbReference>
<evidence type="ECO:0000259" key="6">
    <source>
        <dbReference type="PROSITE" id="PS50054"/>
    </source>
</evidence>
<dbReference type="PROSITE" id="PS50056">
    <property type="entry name" value="TYR_PHOSPHATASE_2"/>
    <property type="match status" value="1"/>
</dbReference>
<evidence type="ECO:0000256" key="2">
    <source>
        <dbReference type="ARBA" id="ARBA00013064"/>
    </source>
</evidence>
<proteinExistence type="inferred from homology"/>
<dbReference type="CDD" id="cd14499">
    <property type="entry name" value="CDC14_C"/>
    <property type="match status" value="1"/>
</dbReference>
<dbReference type="PROSITE" id="PS50054">
    <property type="entry name" value="TYR_PHOSPHATASE_DUAL"/>
    <property type="match status" value="1"/>
</dbReference>
<reference evidence="8" key="1">
    <citation type="submission" date="2013-12" db="EMBL/GenBank/DDBJ databases">
        <title>The Genome Sequence of Aphanomyces astaci APO3.</title>
        <authorList>
            <consortium name="The Broad Institute Genomics Platform"/>
            <person name="Russ C."/>
            <person name="Tyler B."/>
            <person name="van West P."/>
            <person name="Dieguez-Uribeondo J."/>
            <person name="Young S.K."/>
            <person name="Zeng Q."/>
            <person name="Gargeya S."/>
            <person name="Fitzgerald M."/>
            <person name="Abouelleil A."/>
            <person name="Alvarado L."/>
            <person name="Chapman S.B."/>
            <person name="Gainer-Dewar J."/>
            <person name="Goldberg J."/>
            <person name="Griggs A."/>
            <person name="Gujja S."/>
            <person name="Hansen M."/>
            <person name="Howarth C."/>
            <person name="Imamovic A."/>
            <person name="Ireland A."/>
            <person name="Larimer J."/>
            <person name="McCowan C."/>
            <person name="Murphy C."/>
            <person name="Pearson M."/>
            <person name="Poon T.W."/>
            <person name="Priest M."/>
            <person name="Roberts A."/>
            <person name="Saif S."/>
            <person name="Shea T."/>
            <person name="Sykes S."/>
            <person name="Wortman J."/>
            <person name="Nusbaum C."/>
            <person name="Birren B."/>
        </authorList>
    </citation>
    <scope>NUCLEOTIDE SEQUENCE [LARGE SCALE GENOMIC DNA]</scope>
    <source>
        <strain evidence="8">APO3</strain>
    </source>
</reference>
<name>W4H9N6_APHAT</name>
<dbReference type="OrthoDB" id="266663at2759"/>
<dbReference type="PROSITE" id="PS00383">
    <property type="entry name" value="TYR_PHOSPHATASE_1"/>
    <property type="match status" value="1"/>
</dbReference>
<dbReference type="SUPFAM" id="SSF52799">
    <property type="entry name" value="(Phosphotyrosine protein) phosphatases II"/>
    <property type="match status" value="1"/>
</dbReference>
<dbReference type="EC" id="3.1.3.48" evidence="2"/>
<evidence type="ECO:0000313" key="8">
    <source>
        <dbReference type="EMBL" id="ETV88276.1"/>
    </source>
</evidence>
<organism evidence="8">
    <name type="scientific">Aphanomyces astaci</name>
    <name type="common">Crayfish plague agent</name>
    <dbReference type="NCBI Taxonomy" id="112090"/>
    <lineage>
        <taxon>Eukaryota</taxon>
        <taxon>Sar</taxon>
        <taxon>Stramenopiles</taxon>
        <taxon>Oomycota</taxon>
        <taxon>Saprolegniomycetes</taxon>
        <taxon>Saprolegniales</taxon>
        <taxon>Verrucalvaceae</taxon>
        <taxon>Aphanomyces</taxon>
    </lineage>
</organism>
<dbReference type="GeneID" id="20803564"/>